<dbReference type="InterPro" id="IPR051619">
    <property type="entry name" value="TypeII_TA_RNase_PINc/VapC"/>
</dbReference>
<organism evidence="3 4">
    <name type="scientific">Candidatus Nitronereus thalassa</name>
    <dbReference type="NCBI Taxonomy" id="3020898"/>
    <lineage>
        <taxon>Bacteria</taxon>
        <taxon>Pseudomonadati</taxon>
        <taxon>Nitrospirota</taxon>
        <taxon>Nitrospiria</taxon>
        <taxon>Nitrospirales</taxon>
        <taxon>Nitrospiraceae</taxon>
        <taxon>Candidatus Nitronereus</taxon>
    </lineage>
</organism>
<evidence type="ECO:0000256" key="1">
    <source>
        <dbReference type="ARBA" id="ARBA00022842"/>
    </source>
</evidence>
<dbReference type="RefSeq" id="WP_313833350.1">
    <property type="nucleotide sequence ID" value="NZ_JAQOUE010000001.1"/>
</dbReference>
<keyword evidence="4" id="KW-1185">Reference proteome</keyword>
<reference evidence="3 4" key="1">
    <citation type="journal article" date="2023" name="ISME J.">
        <title>Cultivation and genomic characterization of novel and ubiquitous marine nitrite-oxidizing bacteria from the Nitrospirales.</title>
        <authorList>
            <person name="Mueller A.J."/>
            <person name="Daebeler A."/>
            <person name="Herbold C.W."/>
            <person name="Kirkegaard R.H."/>
            <person name="Daims H."/>
        </authorList>
    </citation>
    <scope>NUCLEOTIDE SEQUENCE [LARGE SCALE GENOMIC DNA]</scope>
    <source>
        <strain evidence="3 4">EB</strain>
    </source>
</reference>
<gene>
    <name evidence="3" type="ORF">PPG34_11025</name>
</gene>
<dbReference type="InterPro" id="IPR002716">
    <property type="entry name" value="PIN_dom"/>
</dbReference>
<dbReference type="InterPro" id="IPR029060">
    <property type="entry name" value="PIN-like_dom_sf"/>
</dbReference>
<accession>A0ABU3K950</accession>
<evidence type="ECO:0000313" key="3">
    <source>
        <dbReference type="EMBL" id="MDT7042887.1"/>
    </source>
</evidence>
<dbReference type="Pfam" id="PF01850">
    <property type="entry name" value="PIN"/>
    <property type="match status" value="1"/>
</dbReference>
<dbReference type="PANTHER" id="PTHR35901:SF1">
    <property type="entry name" value="EXONUCLEASE VAPC9"/>
    <property type="match status" value="1"/>
</dbReference>
<dbReference type="Gene3D" id="3.40.50.1010">
    <property type="entry name" value="5'-nuclease"/>
    <property type="match status" value="1"/>
</dbReference>
<dbReference type="PANTHER" id="PTHR35901">
    <property type="entry name" value="RIBONUCLEASE VAPC3"/>
    <property type="match status" value="1"/>
</dbReference>
<protein>
    <submittedName>
        <fullName evidence="3">Type II toxin-antitoxin system VapC family toxin</fullName>
    </submittedName>
</protein>
<evidence type="ECO:0000313" key="4">
    <source>
        <dbReference type="Proteomes" id="UP001250932"/>
    </source>
</evidence>
<comment type="caution">
    <text evidence="3">The sequence shown here is derived from an EMBL/GenBank/DDBJ whole genome shotgun (WGS) entry which is preliminary data.</text>
</comment>
<dbReference type="EMBL" id="JAQOUE010000001">
    <property type="protein sequence ID" value="MDT7042887.1"/>
    <property type="molecule type" value="Genomic_DNA"/>
</dbReference>
<sequence>MSRYVVDASVGIKWFLPEIHSEVASRLQFLNASLHVPAFFHLELGSVLSKRIRRNELTPEEGETILKELKQIPLQKHSDERLFKPAFALALQTKQSLYDCLYLALAETINSRVVTADQKFFSSLGSGEYENRVIWVEDLPMVK</sequence>
<name>A0ABU3K950_9BACT</name>
<dbReference type="CDD" id="cd09873">
    <property type="entry name" value="PIN_Pae0151-like"/>
    <property type="match status" value="1"/>
</dbReference>
<evidence type="ECO:0000259" key="2">
    <source>
        <dbReference type="Pfam" id="PF01850"/>
    </source>
</evidence>
<dbReference type="Proteomes" id="UP001250932">
    <property type="component" value="Unassembled WGS sequence"/>
</dbReference>
<dbReference type="SUPFAM" id="SSF88723">
    <property type="entry name" value="PIN domain-like"/>
    <property type="match status" value="1"/>
</dbReference>
<dbReference type="InterPro" id="IPR044153">
    <property type="entry name" value="PIN_Pae0151-like"/>
</dbReference>
<feature type="domain" description="PIN" evidence="2">
    <location>
        <begin position="4"/>
        <end position="120"/>
    </location>
</feature>
<keyword evidence="1" id="KW-0460">Magnesium</keyword>
<proteinExistence type="predicted"/>